<dbReference type="NCBIfam" id="TIGR01297">
    <property type="entry name" value="CDF"/>
    <property type="match status" value="1"/>
</dbReference>
<evidence type="ECO:0000259" key="8">
    <source>
        <dbReference type="Pfam" id="PF01545"/>
    </source>
</evidence>
<dbReference type="SUPFAM" id="SSF161111">
    <property type="entry name" value="Cation efflux protein transmembrane domain-like"/>
    <property type="match status" value="1"/>
</dbReference>
<reference evidence="10 11" key="1">
    <citation type="submission" date="2015-06" db="EMBL/GenBank/DDBJ databases">
        <authorList>
            <person name="Wibberg Daniel"/>
        </authorList>
    </citation>
    <scope>NUCLEOTIDE SEQUENCE [LARGE SCALE GENOMIC DNA]</scope>
    <source>
        <strain evidence="10 11">T3/55T</strain>
    </source>
</reference>
<dbReference type="Gene3D" id="3.30.70.1350">
    <property type="entry name" value="Cation efflux protein, cytoplasmic domain"/>
    <property type="match status" value="1"/>
</dbReference>
<evidence type="ECO:0000256" key="2">
    <source>
        <dbReference type="ARBA" id="ARBA00008114"/>
    </source>
</evidence>
<evidence type="ECO:0000259" key="9">
    <source>
        <dbReference type="Pfam" id="PF16916"/>
    </source>
</evidence>
<keyword evidence="4 7" id="KW-0812">Transmembrane</keyword>
<dbReference type="InterPro" id="IPR036837">
    <property type="entry name" value="Cation_efflux_CTD_sf"/>
</dbReference>
<name>A0A0H5SFC5_HERHM</name>
<dbReference type="FunFam" id="1.20.1510.10:FF:000006">
    <property type="entry name" value="Divalent cation efflux transporter"/>
    <property type="match status" value="1"/>
</dbReference>
<dbReference type="InterPro" id="IPR050291">
    <property type="entry name" value="CDF_Transporter"/>
</dbReference>
<feature type="transmembrane region" description="Helical" evidence="7">
    <location>
        <begin position="32"/>
        <end position="50"/>
    </location>
</feature>
<evidence type="ECO:0000256" key="4">
    <source>
        <dbReference type="ARBA" id="ARBA00022692"/>
    </source>
</evidence>
<dbReference type="Gene3D" id="1.20.1510.10">
    <property type="entry name" value="Cation efflux protein transmembrane domain"/>
    <property type="match status" value="1"/>
</dbReference>
<feature type="transmembrane region" description="Helical" evidence="7">
    <location>
        <begin position="105"/>
        <end position="126"/>
    </location>
</feature>
<evidence type="ECO:0000313" key="10">
    <source>
        <dbReference type="EMBL" id="CRZ34139.1"/>
    </source>
</evidence>
<dbReference type="PANTHER" id="PTHR43840">
    <property type="entry name" value="MITOCHONDRIAL METAL TRANSPORTER 1-RELATED"/>
    <property type="match status" value="1"/>
</dbReference>
<comment type="subcellular location">
    <subcellularLocation>
        <location evidence="1">Membrane</location>
        <topology evidence="1">Multi-pass membrane protein</topology>
    </subcellularLocation>
</comment>
<feature type="domain" description="Cation efflux protein transmembrane" evidence="8">
    <location>
        <begin position="38"/>
        <end position="229"/>
    </location>
</feature>
<evidence type="ECO:0000256" key="3">
    <source>
        <dbReference type="ARBA" id="ARBA00022448"/>
    </source>
</evidence>
<keyword evidence="3" id="KW-0813">Transport</keyword>
<feature type="transmembrane region" description="Helical" evidence="7">
    <location>
        <begin position="208"/>
        <end position="230"/>
    </location>
</feature>
<dbReference type="EMBL" id="CVTD020000011">
    <property type="protein sequence ID" value="CRZ34139.1"/>
    <property type="molecule type" value="Genomic_DNA"/>
</dbReference>
<dbReference type="SUPFAM" id="SSF160240">
    <property type="entry name" value="Cation efflux protein cytoplasmic domain-like"/>
    <property type="match status" value="1"/>
</dbReference>
<dbReference type="InterPro" id="IPR002524">
    <property type="entry name" value="Cation_efflux"/>
</dbReference>
<organism evidence="10 11">
    <name type="scientific">Herbinix hemicellulosilytica</name>
    <dbReference type="NCBI Taxonomy" id="1564487"/>
    <lineage>
        <taxon>Bacteria</taxon>
        <taxon>Bacillati</taxon>
        <taxon>Bacillota</taxon>
        <taxon>Clostridia</taxon>
        <taxon>Lachnospirales</taxon>
        <taxon>Lachnospiraceae</taxon>
        <taxon>Herbinix</taxon>
    </lineage>
</organism>
<feature type="domain" description="Cation efflux protein cytoplasmic" evidence="9">
    <location>
        <begin position="238"/>
        <end position="314"/>
    </location>
</feature>
<dbReference type="PANTHER" id="PTHR43840:SF15">
    <property type="entry name" value="MITOCHONDRIAL METAL TRANSPORTER 1-RELATED"/>
    <property type="match status" value="1"/>
</dbReference>
<dbReference type="AlphaFoldDB" id="A0A0H5SFC5"/>
<sequence>MTCIKQKVYTEILIYRSFGGWVYIRKISYDKIAMKVSWISIAINVLLSIFKLTAGLMANSAAMISDAVHTISDVISTFVVIIGVKMSCKEADSKHPYGHERFECVAALILSIFLFLIGGAIGYSGIKKAYKGLFTKPEMPGYLALIASVISIIVKEGLYRYAKIAAKKINSGALLADAWHHRSDALSSFGSLVGIIGARFGLYFMDPLAGVVICIMIIISSVSIFLDAIGKMTDKSCDKKILEEMVDIILQQEGVIGVDKITTRLFGNKIYVDVEIRADGSESLATTHEIAHRVHDIIEAKFENVKHCMVHVNPD</sequence>
<evidence type="ECO:0000256" key="6">
    <source>
        <dbReference type="ARBA" id="ARBA00023136"/>
    </source>
</evidence>
<keyword evidence="11" id="KW-1185">Reference proteome</keyword>
<dbReference type="GO" id="GO:0008324">
    <property type="term" value="F:monoatomic cation transmembrane transporter activity"/>
    <property type="evidence" value="ECO:0007669"/>
    <property type="project" value="InterPro"/>
</dbReference>
<evidence type="ECO:0000256" key="5">
    <source>
        <dbReference type="ARBA" id="ARBA00022989"/>
    </source>
</evidence>
<keyword evidence="5 7" id="KW-1133">Transmembrane helix</keyword>
<feature type="transmembrane region" description="Helical" evidence="7">
    <location>
        <begin position="62"/>
        <end position="84"/>
    </location>
</feature>
<protein>
    <submittedName>
        <fullName evidence="10">Putative membrane protein</fullName>
    </submittedName>
</protein>
<accession>A0A0H5SFC5</accession>
<dbReference type="Proteomes" id="UP000236497">
    <property type="component" value="Unassembled WGS sequence"/>
</dbReference>
<evidence type="ECO:0000256" key="7">
    <source>
        <dbReference type="SAM" id="Phobius"/>
    </source>
</evidence>
<dbReference type="Pfam" id="PF01545">
    <property type="entry name" value="Cation_efflux"/>
    <property type="match status" value="1"/>
</dbReference>
<keyword evidence="6 7" id="KW-0472">Membrane</keyword>
<feature type="transmembrane region" description="Helical" evidence="7">
    <location>
        <begin position="183"/>
        <end position="202"/>
    </location>
</feature>
<feature type="transmembrane region" description="Helical" evidence="7">
    <location>
        <begin position="141"/>
        <end position="162"/>
    </location>
</feature>
<gene>
    <name evidence="10" type="ORF">HHT355_0936</name>
</gene>
<dbReference type="InterPro" id="IPR058533">
    <property type="entry name" value="Cation_efflux_TM"/>
</dbReference>
<evidence type="ECO:0000256" key="1">
    <source>
        <dbReference type="ARBA" id="ARBA00004141"/>
    </source>
</evidence>
<dbReference type="InterPro" id="IPR027470">
    <property type="entry name" value="Cation_efflux_CTD"/>
</dbReference>
<evidence type="ECO:0000313" key="11">
    <source>
        <dbReference type="Proteomes" id="UP000236497"/>
    </source>
</evidence>
<dbReference type="Pfam" id="PF16916">
    <property type="entry name" value="ZT_dimer"/>
    <property type="match status" value="1"/>
</dbReference>
<dbReference type="GO" id="GO:0016020">
    <property type="term" value="C:membrane"/>
    <property type="evidence" value="ECO:0007669"/>
    <property type="project" value="UniProtKB-SubCell"/>
</dbReference>
<dbReference type="InterPro" id="IPR027469">
    <property type="entry name" value="Cation_efflux_TMD_sf"/>
</dbReference>
<comment type="similarity">
    <text evidence="2">Belongs to the cation diffusion facilitator (CDF) transporter (TC 2.A.4) family.</text>
</comment>
<proteinExistence type="inferred from homology"/>